<reference evidence="2" key="1">
    <citation type="submission" date="2021-02" db="EMBL/GenBank/DDBJ databases">
        <authorList>
            <person name="Dougan E. K."/>
            <person name="Rhodes N."/>
            <person name="Thang M."/>
            <person name="Chan C."/>
        </authorList>
    </citation>
    <scope>NUCLEOTIDE SEQUENCE</scope>
</reference>
<dbReference type="GO" id="GO:0005886">
    <property type="term" value="C:plasma membrane"/>
    <property type="evidence" value="ECO:0007669"/>
    <property type="project" value="TreeGrafter"/>
</dbReference>
<dbReference type="GO" id="GO:0042813">
    <property type="term" value="F:Wnt receptor activity"/>
    <property type="evidence" value="ECO:0007669"/>
    <property type="project" value="TreeGrafter"/>
</dbReference>
<feature type="non-terminal residue" evidence="2">
    <location>
        <position position="1"/>
    </location>
</feature>
<feature type="non-terminal residue" evidence="2">
    <location>
        <position position="211"/>
    </location>
</feature>
<protein>
    <submittedName>
        <fullName evidence="2">Uncharacterized protein</fullName>
    </submittedName>
</protein>
<dbReference type="AlphaFoldDB" id="A0A813HGI1"/>
<accession>A0A813HGI1</accession>
<dbReference type="Gene3D" id="2.120.10.30">
    <property type="entry name" value="TolB, C-terminal domain"/>
    <property type="match status" value="1"/>
</dbReference>
<dbReference type="GO" id="GO:0017147">
    <property type="term" value="F:Wnt-protein binding"/>
    <property type="evidence" value="ECO:0007669"/>
    <property type="project" value="TreeGrafter"/>
</dbReference>
<dbReference type="EMBL" id="CAJNNW010001347">
    <property type="protein sequence ID" value="CAE8637502.1"/>
    <property type="molecule type" value="Genomic_DNA"/>
</dbReference>
<feature type="signal peptide" evidence="1">
    <location>
        <begin position="1"/>
        <end position="39"/>
    </location>
</feature>
<comment type="caution">
    <text evidence="2">The sequence shown here is derived from an EMBL/GenBank/DDBJ whole genome shotgun (WGS) entry which is preliminary data.</text>
</comment>
<dbReference type="SMART" id="SM00135">
    <property type="entry name" value="LY"/>
    <property type="match status" value="3"/>
</dbReference>
<name>A0A813HGI1_POLGL</name>
<gene>
    <name evidence="2" type="ORF">PGLA2088_LOCUS1703</name>
</gene>
<feature type="chain" id="PRO_5032456430" evidence="1">
    <location>
        <begin position="40"/>
        <end position="211"/>
    </location>
</feature>
<dbReference type="GO" id="GO:0060070">
    <property type="term" value="P:canonical Wnt signaling pathway"/>
    <property type="evidence" value="ECO:0007669"/>
    <property type="project" value="TreeGrafter"/>
</dbReference>
<evidence type="ECO:0000313" key="3">
    <source>
        <dbReference type="Proteomes" id="UP000626109"/>
    </source>
</evidence>
<dbReference type="SUPFAM" id="SSF63825">
    <property type="entry name" value="YWTD domain"/>
    <property type="match status" value="1"/>
</dbReference>
<sequence>LAAASTSAPQPHRSGSQFFCRSWSLFAALCCARLTLSSALSVAARGSGGSKLYIVVNFPHRILRSNLDGSDMEVLVDDVTYPLALAVDRVHHKLYFSVSDDRSDRIIRSDLDGSNREVLIEGPLAHAIAVDPTLGRLYWSDNSGYRIQSARLDGTDVQDLVSELDEPACVGLDPKAGKLYWCDQGAASEISASDAFGESDLSRLCVRLKYG</sequence>
<keyword evidence="1" id="KW-0732">Signal</keyword>
<dbReference type="InterPro" id="IPR000033">
    <property type="entry name" value="LDLR_classB_rpt"/>
</dbReference>
<proteinExistence type="predicted"/>
<dbReference type="InterPro" id="IPR050778">
    <property type="entry name" value="Cueball_EGF_LRP_Nidogen"/>
</dbReference>
<organism evidence="2 3">
    <name type="scientific">Polarella glacialis</name>
    <name type="common">Dinoflagellate</name>
    <dbReference type="NCBI Taxonomy" id="89957"/>
    <lineage>
        <taxon>Eukaryota</taxon>
        <taxon>Sar</taxon>
        <taxon>Alveolata</taxon>
        <taxon>Dinophyceae</taxon>
        <taxon>Suessiales</taxon>
        <taxon>Suessiaceae</taxon>
        <taxon>Polarella</taxon>
    </lineage>
</organism>
<dbReference type="Proteomes" id="UP000626109">
    <property type="component" value="Unassembled WGS sequence"/>
</dbReference>
<dbReference type="InterPro" id="IPR011042">
    <property type="entry name" value="6-blade_b-propeller_TolB-like"/>
</dbReference>
<evidence type="ECO:0000256" key="1">
    <source>
        <dbReference type="SAM" id="SignalP"/>
    </source>
</evidence>
<dbReference type="PANTHER" id="PTHR46513">
    <property type="entry name" value="VITELLOGENIN RECEPTOR-LIKE PROTEIN-RELATED-RELATED"/>
    <property type="match status" value="1"/>
</dbReference>
<dbReference type="PROSITE" id="PS51120">
    <property type="entry name" value="LDLRB"/>
    <property type="match status" value="1"/>
</dbReference>
<dbReference type="PANTHER" id="PTHR46513:SF13">
    <property type="entry name" value="EGF-LIKE DOMAIN-CONTAINING PROTEIN"/>
    <property type="match status" value="1"/>
</dbReference>
<evidence type="ECO:0000313" key="2">
    <source>
        <dbReference type="EMBL" id="CAE8637502.1"/>
    </source>
</evidence>